<dbReference type="AlphaFoldDB" id="A0A2H6K939"/>
<proteinExistence type="predicted"/>
<keyword evidence="3" id="KW-1185">Reference proteome</keyword>
<dbReference type="Proteomes" id="UP000236319">
    <property type="component" value="Unassembled WGS sequence"/>
</dbReference>
<organism evidence="2 3">
    <name type="scientific">Babesia ovata</name>
    <dbReference type="NCBI Taxonomy" id="189622"/>
    <lineage>
        <taxon>Eukaryota</taxon>
        <taxon>Sar</taxon>
        <taxon>Alveolata</taxon>
        <taxon>Apicomplexa</taxon>
        <taxon>Aconoidasida</taxon>
        <taxon>Piroplasmida</taxon>
        <taxon>Babesiidae</taxon>
        <taxon>Babesia</taxon>
    </lineage>
</organism>
<comment type="caution">
    <text evidence="2">The sequence shown here is derived from an EMBL/GenBank/DDBJ whole genome shotgun (WGS) entry which is preliminary data.</text>
</comment>
<dbReference type="Pfam" id="PF26188">
    <property type="entry name" value="RESC6"/>
    <property type="match status" value="1"/>
</dbReference>
<evidence type="ECO:0000259" key="1">
    <source>
        <dbReference type="Pfam" id="PF26188"/>
    </source>
</evidence>
<dbReference type="GeneID" id="39873268"/>
<feature type="domain" description="RNA-editing substrate-binding complex 6 protein" evidence="1">
    <location>
        <begin position="266"/>
        <end position="422"/>
    </location>
</feature>
<dbReference type="VEuPathDB" id="PiroplasmaDB:BOVATA_009910"/>
<sequence>MALTPALSAFCRRAFRRFSTAAVGWEQCQTVPELLCAVQRHGALDKSAVDSLEHKAKQLVSGNLRDAAMLALMLHNLGGNAQQLLAEVPATPDINDFDLFFRAAAECGGTTPPSNTIDVLSAPGALDKPRQVYNYLCGACLFNSRGAAVDLQLLLQRFASMGYGHFSTLQLLQMAAGLAALDAVEHGSVLEMLCKEISTRGFQDLDTADMIESMAQLSKHHQDLGMLAAFEKALLQHCTEHALPPAELCSALYTISRYRRYDPLLMDRLAVNLRRDAGSYDLAQLSRVVLALSQIGYHNRSLIILIGRMVLTLIDADSTVDAQLLTNLYTGFSRFLQHGRLFTIFSEILRKEEVLAELQPSDAVAVVQSYARVHVVDERLFALFDTKLFSQPLNTTLSFKLLVAHGKLRYRNPRLQNALINNINLQELDSTIQREKLKLAAERLGLFFPELTDIAQEDELPRITWRRLDPVRRRVPHVRRRKWTW</sequence>
<gene>
    <name evidence="2" type="ORF">BOVATA_009910</name>
</gene>
<reference evidence="2 3" key="1">
    <citation type="journal article" date="2017" name="BMC Genomics">
        <title>Whole-genome assembly of Babesia ovata and comparative genomics between closely related pathogens.</title>
        <authorList>
            <person name="Yamagishi J."/>
            <person name="Asada M."/>
            <person name="Hakimi H."/>
            <person name="Tanaka T.Q."/>
            <person name="Sugimoto C."/>
            <person name="Kawazu S."/>
        </authorList>
    </citation>
    <scope>NUCLEOTIDE SEQUENCE [LARGE SCALE GENOMIC DNA]</scope>
    <source>
        <strain evidence="2 3">Miyake</strain>
    </source>
</reference>
<evidence type="ECO:0000313" key="3">
    <source>
        <dbReference type="Proteomes" id="UP000236319"/>
    </source>
</evidence>
<dbReference type="OrthoDB" id="364979at2759"/>
<dbReference type="InterPro" id="IPR058917">
    <property type="entry name" value="RESC6_dom"/>
</dbReference>
<name>A0A2H6K939_9APIC</name>
<dbReference type="RefSeq" id="XP_028865741.1">
    <property type="nucleotide sequence ID" value="XM_029009908.1"/>
</dbReference>
<protein>
    <recommendedName>
        <fullName evidence="1">RNA-editing substrate-binding complex 6 protein domain-containing protein</fullName>
    </recommendedName>
</protein>
<accession>A0A2H6K939</accession>
<dbReference type="EMBL" id="BDSA01000001">
    <property type="protein sequence ID" value="GBE59498.1"/>
    <property type="molecule type" value="Genomic_DNA"/>
</dbReference>
<evidence type="ECO:0000313" key="2">
    <source>
        <dbReference type="EMBL" id="GBE59498.1"/>
    </source>
</evidence>